<feature type="transmembrane region" description="Helical" evidence="1">
    <location>
        <begin position="21"/>
        <end position="40"/>
    </location>
</feature>
<keyword evidence="1" id="KW-0472">Membrane</keyword>
<dbReference type="EMBL" id="BAABJJ010000044">
    <property type="protein sequence ID" value="GAA4954273.1"/>
    <property type="molecule type" value="Genomic_DNA"/>
</dbReference>
<sequence>MKKFEVYKNIRKRAVIMGLPISLFALMMTCVIGSLLFIIFSFSLSVIISVFVINASLYIGLTNFTKNPGLLHFKKVFPQTISNKKETQLNYEGP</sequence>
<protein>
    <recommendedName>
        <fullName evidence="4">DUF4133 domain-containing protein</fullName>
    </recommendedName>
</protein>
<evidence type="ECO:0000313" key="2">
    <source>
        <dbReference type="EMBL" id="GAA4954273.1"/>
    </source>
</evidence>
<reference evidence="3" key="1">
    <citation type="journal article" date="2019" name="Int. J. Syst. Evol. Microbiol.">
        <title>The Global Catalogue of Microorganisms (GCM) 10K type strain sequencing project: providing services to taxonomists for standard genome sequencing and annotation.</title>
        <authorList>
            <consortium name="The Broad Institute Genomics Platform"/>
            <consortium name="The Broad Institute Genome Sequencing Center for Infectious Disease"/>
            <person name="Wu L."/>
            <person name="Ma J."/>
        </authorList>
    </citation>
    <scope>NUCLEOTIDE SEQUENCE [LARGE SCALE GENOMIC DNA]</scope>
    <source>
        <strain evidence="3">JCM 18285</strain>
    </source>
</reference>
<keyword evidence="1" id="KW-0812">Transmembrane</keyword>
<keyword evidence="3" id="KW-1185">Reference proteome</keyword>
<gene>
    <name evidence="2" type="ORF">GCM10023314_29860</name>
</gene>
<organism evidence="2 3">
    <name type="scientific">Algibacter agarivorans</name>
    <dbReference type="NCBI Taxonomy" id="1109741"/>
    <lineage>
        <taxon>Bacteria</taxon>
        <taxon>Pseudomonadati</taxon>
        <taxon>Bacteroidota</taxon>
        <taxon>Flavobacteriia</taxon>
        <taxon>Flavobacteriales</taxon>
        <taxon>Flavobacteriaceae</taxon>
        <taxon>Algibacter</taxon>
    </lineage>
</organism>
<dbReference type="Proteomes" id="UP001501302">
    <property type="component" value="Unassembled WGS sequence"/>
</dbReference>
<evidence type="ECO:0000313" key="3">
    <source>
        <dbReference type="Proteomes" id="UP001501302"/>
    </source>
</evidence>
<accession>A0ABP9GV41</accession>
<evidence type="ECO:0000256" key="1">
    <source>
        <dbReference type="SAM" id="Phobius"/>
    </source>
</evidence>
<comment type="caution">
    <text evidence="2">The sequence shown here is derived from an EMBL/GenBank/DDBJ whole genome shotgun (WGS) entry which is preliminary data.</text>
</comment>
<keyword evidence="1" id="KW-1133">Transmembrane helix</keyword>
<feature type="transmembrane region" description="Helical" evidence="1">
    <location>
        <begin position="46"/>
        <end position="65"/>
    </location>
</feature>
<evidence type="ECO:0008006" key="4">
    <source>
        <dbReference type="Google" id="ProtNLM"/>
    </source>
</evidence>
<proteinExistence type="predicted"/>
<name>A0ABP9GV41_9FLAO</name>